<feature type="domain" description="Integrase catalytic" evidence="2">
    <location>
        <begin position="256"/>
        <end position="353"/>
    </location>
</feature>
<feature type="region of interest" description="Disordered" evidence="1">
    <location>
        <begin position="441"/>
        <end position="473"/>
    </location>
</feature>
<comment type="caution">
    <text evidence="3">The sequence shown here is derived from an EMBL/GenBank/DDBJ whole genome shotgun (WGS) entry which is preliminary data.</text>
</comment>
<name>A0A5D3CJX7_CUCMM</name>
<evidence type="ECO:0000256" key="1">
    <source>
        <dbReference type="SAM" id="MobiDB-lite"/>
    </source>
</evidence>
<dbReference type="InterPro" id="IPR057670">
    <property type="entry name" value="SH3_retrovirus"/>
</dbReference>
<dbReference type="CDD" id="cd09272">
    <property type="entry name" value="RNase_HI_RT_Ty1"/>
    <property type="match status" value="1"/>
</dbReference>
<dbReference type="Pfam" id="PF14223">
    <property type="entry name" value="Retrotran_gag_2"/>
    <property type="match status" value="1"/>
</dbReference>
<dbReference type="PROSITE" id="PS50994">
    <property type="entry name" value="INTEGRASE"/>
    <property type="match status" value="1"/>
</dbReference>
<evidence type="ECO:0000313" key="4">
    <source>
        <dbReference type="Proteomes" id="UP000321947"/>
    </source>
</evidence>
<organism evidence="3 4">
    <name type="scientific">Cucumis melo var. makuwa</name>
    <name type="common">Oriental melon</name>
    <dbReference type="NCBI Taxonomy" id="1194695"/>
    <lineage>
        <taxon>Eukaryota</taxon>
        <taxon>Viridiplantae</taxon>
        <taxon>Streptophyta</taxon>
        <taxon>Embryophyta</taxon>
        <taxon>Tracheophyta</taxon>
        <taxon>Spermatophyta</taxon>
        <taxon>Magnoliopsida</taxon>
        <taxon>eudicotyledons</taxon>
        <taxon>Gunneridae</taxon>
        <taxon>Pentapetalae</taxon>
        <taxon>rosids</taxon>
        <taxon>fabids</taxon>
        <taxon>Cucurbitales</taxon>
        <taxon>Cucurbitaceae</taxon>
        <taxon>Benincaseae</taxon>
        <taxon>Cucumis</taxon>
    </lineage>
</organism>
<dbReference type="InterPro" id="IPR012337">
    <property type="entry name" value="RNaseH-like_sf"/>
</dbReference>
<reference evidence="3 4" key="1">
    <citation type="submission" date="2019-08" db="EMBL/GenBank/DDBJ databases">
        <title>Draft genome sequences of two oriental melons (Cucumis melo L. var makuwa).</title>
        <authorList>
            <person name="Kwon S.-Y."/>
        </authorList>
    </citation>
    <scope>NUCLEOTIDE SEQUENCE [LARGE SCALE GENOMIC DNA]</scope>
    <source>
        <strain evidence="4">cv. Chang Bougi</strain>
        <tissue evidence="3">Leaf</tissue>
    </source>
</reference>
<dbReference type="Pfam" id="PF13976">
    <property type="entry name" value="gag_pre-integrs"/>
    <property type="match status" value="1"/>
</dbReference>
<sequence>MKESESVSDYTSRLLAVVNEMKRFGEAISDEQVVEKILRSLDEKFNFIVVAIEESKDLSTMSIDQLMGSLQAHEDKLLKKNKQMTEQLFQKNIVEENANYVEKDKESGDSSLFLACKGAETYENSAWYLDSGASNHMCGSKSMFAELDESVGGDIVFGDATKIPVKGKDPNWIWHLRFGHLNFDGLRLLARKNMVKGLPYVKHPDQLCEGCFHGKQSRKSFPQESSWRARRPLDRKTWVYFVKKKSEVFGMFKRFKALRSDRGGEFTSNEFKTFCVENGVRRPMTVPFTPQQNGVVERKNRTILNMARSMLKCKKMPKEFWAQAVECAVYLSNRSPTRSLWNKTPQQAWTGRKPSIGHLRVFGCMAYAHIPDQKRSKLDDKSEKYVFVGYDASSKGYKLYNPVTKKTIVSRDVVFDEEASWNWNDEPEDYKFLCFPDEHDEPSDIASPPTSPITPQQSTSSSSASSSEGPRGMRSLQDIYDETEELSQSFNNLTLFCLFADSEPLNFEEASQNDKWKIAMDEEIKAIKKNDTWELSTLPNGKKAVGVKWVFKIKRNEKGEVERYKARLVAKGYSQRKGIDYDEVFAPVARLETIRLLIALAAQNNWKIFQMDVKSAFLNGYLEEEVYLEQPPGYSVKGQEDKVLKLKKALYGLKQAPRMWNSRINKYFLDNGYLRCPYEHSLYIKVNGHGDILVVCLYVDDLIFTGNCASMFEDLKKAMTQEFEMTDIGLMSYYLGIEVKQSEEGIFISQERYTREILEKFNMMNSKPVATPIETGTKLSKHEEGDDVDPSYFKSLVGSLRYLTCTRPDILFSVGLVSRFMESPTTTHLKVAKRILRYLRGTLDYGLFYSSSKEFKLEGYCDSDWAGDTNDRKSTSGYVFFIGNTAFTWSSKKQPIVTLSTCEAEYVAAASCVCHAVWLRNLLKTVGILQEDPTVIHIDNKSTIALAKNPVFHDRSKHIDTRFHFIRDCISRKEVQVEYVKTEDQIADIFTKPLKVNVFNNLRTLLGVFLKKTCLREDVEN</sequence>
<dbReference type="SUPFAM" id="SSF56672">
    <property type="entry name" value="DNA/RNA polymerases"/>
    <property type="match status" value="1"/>
</dbReference>
<evidence type="ECO:0000259" key="2">
    <source>
        <dbReference type="PROSITE" id="PS50994"/>
    </source>
</evidence>
<dbReference type="SUPFAM" id="SSF53098">
    <property type="entry name" value="Ribonuclease H-like"/>
    <property type="match status" value="1"/>
</dbReference>
<proteinExistence type="predicted"/>
<dbReference type="Gene3D" id="3.30.420.10">
    <property type="entry name" value="Ribonuclease H-like superfamily/Ribonuclease H"/>
    <property type="match status" value="1"/>
</dbReference>
<dbReference type="InterPro" id="IPR043502">
    <property type="entry name" value="DNA/RNA_pol_sf"/>
</dbReference>
<gene>
    <name evidence="3" type="ORF">E5676_scaffold769G00560</name>
</gene>
<dbReference type="InterPro" id="IPR013103">
    <property type="entry name" value="RVT_2"/>
</dbReference>
<dbReference type="GO" id="GO:0004190">
    <property type="term" value="F:aspartic-type endopeptidase activity"/>
    <property type="evidence" value="ECO:0007669"/>
    <property type="project" value="UniProtKB-KW"/>
</dbReference>
<dbReference type="PANTHER" id="PTHR11439:SF517">
    <property type="entry name" value="CYSTEINE-RICH RLK (RECEPTOR-LIKE PROTEIN KINASE) 8"/>
    <property type="match status" value="1"/>
</dbReference>
<dbReference type="Proteomes" id="UP000321947">
    <property type="component" value="Unassembled WGS sequence"/>
</dbReference>
<protein>
    <submittedName>
        <fullName evidence="3">Retrovirus-related Pol polyprotein from transposon TNT 1-94</fullName>
    </submittedName>
</protein>
<feature type="compositionally biased region" description="Low complexity" evidence="1">
    <location>
        <begin position="444"/>
        <end position="467"/>
    </location>
</feature>
<dbReference type="GO" id="GO:0003676">
    <property type="term" value="F:nucleic acid binding"/>
    <property type="evidence" value="ECO:0007669"/>
    <property type="project" value="InterPro"/>
</dbReference>
<dbReference type="EMBL" id="SSTD01010190">
    <property type="protein sequence ID" value="TYK12247.1"/>
    <property type="molecule type" value="Genomic_DNA"/>
</dbReference>
<evidence type="ECO:0000313" key="3">
    <source>
        <dbReference type="EMBL" id="TYK12247.1"/>
    </source>
</evidence>
<accession>A0A5D3CJX7</accession>
<dbReference type="InterPro" id="IPR036397">
    <property type="entry name" value="RNaseH_sf"/>
</dbReference>
<dbReference type="Pfam" id="PF07727">
    <property type="entry name" value="RVT_2"/>
    <property type="match status" value="1"/>
</dbReference>
<dbReference type="PANTHER" id="PTHR11439">
    <property type="entry name" value="GAG-POL-RELATED RETROTRANSPOSON"/>
    <property type="match status" value="1"/>
</dbReference>
<dbReference type="AlphaFoldDB" id="A0A5D3CJX7"/>
<dbReference type="InterPro" id="IPR001584">
    <property type="entry name" value="Integrase_cat-core"/>
</dbReference>
<dbReference type="InterPro" id="IPR025724">
    <property type="entry name" value="GAG-pre-integrase_dom"/>
</dbReference>
<dbReference type="Pfam" id="PF25597">
    <property type="entry name" value="SH3_retrovirus"/>
    <property type="match status" value="1"/>
</dbReference>
<dbReference type="GO" id="GO:0015074">
    <property type="term" value="P:DNA integration"/>
    <property type="evidence" value="ECO:0007669"/>
    <property type="project" value="InterPro"/>
</dbReference>